<dbReference type="InterPro" id="IPR002372">
    <property type="entry name" value="PQQ_rpt_dom"/>
</dbReference>
<dbReference type="Pfam" id="PF13360">
    <property type="entry name" value="PQQ_2"/>
    <property type="match status" value="2"/>
</dbReference>
<dbReference type="PROSITE" id="PS51257">
    <property type="entry name" value="PROKAR_LIPOPROTEIN"/>
    <property type="match status" value="1"/>
</dbReference>
<dbReference type="AlphaFoldDB" id="A0A4S3M6H7"/>
<sequence>MKPSALILGLAGLAVLTACSEKEEILVGEREEIYAILADGAPADTVIPENRSVAIRLPAAKANAEWTHAIGTPAYRTSHPALAANPAVIWSAPIGAGDSRRNRITADPVVAAGKVFTLDAQATVMATSTAGQTLWSRDLTPARDSSEEATGGGLAYGDGTLFVTSGFGSLTAIDPTSGAVKWTQLLNASGSGAPTYYKGLVYVTSGDDTAWAIEPDTGRIRWQLTAAPDNGNVLGAPAPALTDKYAIFAYGDGEVQGAFRKGGMRMWISQLAGEQQNRAISKLTDVTGDPVIDGSRIYAGSMAGRMVALDIDTGERIWTARDGALGPMWPVGGSVFAVTVQNELVRMNASDGSRIWGVKLPHYVKHTQKKATETYANMGPVVAGGRVIVASNDGKIRFFNPVDGALLQVLEIPDGATTSPVVAGGVMYVISTKGQLYAFR</sequence>
<accession>A0A4S3M6H7</accession>
<dbReference type="RefSeq" id="WP_136340066.1">
    <property type="nucleotide sequence ID" value="NZ_SSMD01000007.1"/>
</dbReference>
<name>A0A4S3M6H7_9RHOB</name>
<reference evidence="2 3" key="1">
    <citation type="submission" date="2019-04" db="EMBL/GenBank/DDBJ databases">
        <title>Draft genome sequence of Youngimonas vesicularis.</title>
        <authorList>
            <person name="Hameed A."/>
        </authorList>
    </citation>
    <scope>NUCLEOTIDE SEQUENCE [LARGE SCALE GENOMIC DNA]</scope>
    <source>
        <strain evidence="2 3">CC-AMW-E</strain>
    </source>
</reference>
<gene>
    <name evidence="2" type="ORF">E7681_14690</name>
</gene>
<evidence type="ECO:0000313" key="3">
    <source>
        <dbReference type="Proteomes" id="UP000306113"/>
    </source>
</evidence>
<dbReference type="Proteomes" id="UP000306113">
    <property type="component" value="Unassembled WGS sequence"/>
</dbReference>
<organism evidence="2 3">
    <name type="scientific">Thalassobius vesicularis</name>
    <dbReference type="NCBI Taxonomy" id="1294297"/>
    <lineage>
        <taxon>Bacteria</taxon>
        <taxon>Pseudomonadati</taxon>
        <taxon>Pseudomonadota</taxon>
        <taxon>Alphaproteobacteria</taxon>
        <taxon>Rhodobacterales</taxon>
        <taxon>Roseobacteraceae</taxon>
        <taxon>Thalassovita</taxon>
    </lineage>
</organism>
<proteinExistence type="predicted"/>
<dbReference type="InterPro" id="IPR018391">
    <property type="entry name" value="PQQ_b-propeller_rpt"/>
</dbReference>
<dbReference type="SUPFAM" id="SSF50998">
    <property type="entry name" value="Quinoprotein alcohol dehydrogenase-like"/>
    <property type="match status" value="1"/>
</dbReference>
<evidence type="ECO:0000259" key="1">
    <source>
        <dbReference type="Pfam" id="PF13360"/>
    </source>
</evidence>
<dbReference type="OrthoDB" id="5290752at2"/>
<keyword evidence="3" id="KW-1185">Reference proteome</keyword>
<dbReference type="InterPro" id="IPR011047">
    <property type="entry name" value="Quinoprotein_ADH-like_sf"/>
</dbReference>
<feature type="domain" description="Pyrrolo-quinoline quinone repeat" evidence="1">
    <location>
        <begin position="122"/>
        <end position="356"/>
    </location>
</feature>
<dbReference type="Gene3D" id="2.130.10.10">
    <property type="entry name" value="YVTN repeat-like/Quinoprotein amine dehydrogenase"/>
    <property type="match status" value="1"/>
</dbReference>
<dbReference type="PANTHER" id="PTHR34512">
    <property type="entry name" value="CELL SURFACE PROTEIN"/>
    <property type="match status" value="1"/>
</dbReference>
<evidence type="ECO:0000313" key="2">
    <source>
        <dbReference type="EMBL" id="THD72668.1"/>
    </source>
</evidence>
<dbReference type="PANTHER" id="PTHR34512:SF30">
    <property type="entry name" value="OUTER MEMBRANE PROTEIN ASSEMBLY FACTOR BAMB"/>
    <property type="match status" value="1"/>
</dbReference>
<protein>
    <submittedName>
        <fullName evidence="2">Quinoprotein</fullName>
    </submittedName>
</protein>
<dbReference type="SMART" id="SM00564">
    <property type="entry name" value="PQQ"/>
    <property type="match status" value="5"/>
</dbReference>
<feature type="domain" description="Pyrrolo-quinoline quinone repeat" evidence="1">
    <location>
        <begin position="378"/>
        <end position="439"/>
    </location>
</feature>
<dbReference type="EMBL" id="SSMD01000007">
    <property type="protein sequence ID" value="THD72668.1"/>
    <property type="molecule type" value="Genomic_DNA"/>
</dbReference>
<comment type="caution">
    <text evidence="2">The sequence shown here is derived from an EMBL/GenBank/DDBJ whole genome shotgun (WGS) entry which is preliminary data.</text>
</comment>
<dbReference type="InterPro" id="IPR015943">
    <property type="entry name" value="WD40/YVTN_repeat-like_dom_sf"/>
</dbReference>